<dbReference type="Gene3D" id="2.40.50.140">
    <property type="entry name" value="Nucleic acid-binding proteins"/>
    <property type="match status" value="1"/>
</dbReference>
<sequence>MSTTVTFAGNLAEAPELLYTRENKPFVSCRVLVNRRVQNDEGSGSTTSPPHTT</sequence>
<dbReference type="Proteomes" id="UP000449906">
    <property type="component" value="Unassembled WGS sequence"/>
</dbReference>
<dbReference type="InterPro" id="IPR012340">
    <property type="entry name" value="NA-bd_OB-fold"/>
</dbReference>
<accession>A0A7J5DYC9</accession>
<dbReference type="EMBL" id="WBVM01000001">
    <property type="protein sequence ID" value="KAB2811032.1"/>
    <property type="molecule type" value="Genomic_DNA"/>
</dbReference>
<dbReference type="GO" id="GO:0003677">
    <property type="term" value="F:DNA binding"/>
    <property type="evidence" value="ECO:0007669"/>
    <property type="project" value="UniProtKB-KW"/>
</dbReference>
<dbReference type="AlphaFoldDB" id="A0A7J5DYC9"/>
<keyword evidence="1" id="KW-0238">DNA-binding</keyword>
<organism evidence="1 2">
    <name type="scientific">Nocardioides simplex</name>
    <name type="common">Arthrobacter simplex</name>
    <dbReference type="NCBI Taxonomy" id="2045"/>
    <lineage>
        <taxon>Bacteria</taxon>
        <taxon>Bacillati</taxon>
        <taxon>Actinomycetota</taxon>
        <taxon>Actinomycetes</taxon>
        <taxon>Propionibacteriales</taxon>
        <taxon>Nocardioidaceae</taxon>
        <taxon>Pimelobacter</taxon>
    </lineage>
</organism>
<reference evidence="1 2" key="1">
    <citation type="submission" date="2019-09" db="EMBL/GenBank/DDBJ databases">
        <title>Pimelobacter sp. isolated from Paulinella.</title>
        <authorList>
            <person name="Jeong S.E."/>
        </authorList>
    </citation>
    <scope>NUCLEOTIDE SEQUENCE [LARGE SCALE GENOMIC DNA]</scope>
    <source>
        <strain evidence="1 2">Pch-N</strain>
    </source>
</reference>
<evidence type="ECO:0000313" key="2">
    <source>
        <dbReference type="Proteomes" id="UP000449906"/>
    </source>
</evidence>
<name>A0A7J5DYC9_NOCSI</name>
<evidence type="ECO:0000313" key="1">
    <source>
        <dbReference type="EMBL" id="KAB2811032.1"/>
    </source>
</evidence>
<proteinExistence type="predicted"/>
<comment type="caution">
    <text evidence="1">The sequence shown here is derived from an EMBL/GenBank/DDBJ whole genome shotgun (WGS) entry which is preliminary data.</text>
</comment>
<dbReference type="RefSeq" id="WP_151578586.1">
    <property type="nucleotide sequence ID" value="NZ_WBVM01000001.1"/>
</dbReference>
<protein>
    <submittedName>
        <fullName evidence="1">Single-stranded DNA-binding protein</fullName>
    </submittedName>
</protein>
<gene>
    <name evidence="1" type="ORF">F9L07_03615</name>
</gene>
<dbReference type="SUPFAM" id="SSF50249">
    <property type="entry name" value="Nucleic acid-binding proteins"/>
    <property type="match status" value="1"/>
</dbReference>